<accession>A0AB34JXV2</accession>
<gene>
    <name evidence="1" type="ORF">AB1Y20_015686</name>
</gene>
<dbReference type="Proteomes" id="UP001515480">
    <property type="component" value="Unassembled WGS sequence"/>
</dbReference>
<evidence type="ECO:0000313" key="2">
    <source>
        <dbReference type="Proteomes" id="UP001515480"/>
    </source>
</evidence>
<dbReference type="EMBL" id="JBGBPQ010000003">
    <property type="protein sequence ID" value="KAL1526998.1"/>
    <property type="molecule type" value="Genomic_DNA"/>
</dbReference>
<reference evidence="1 2" key="1">
    <citation type="journal article" date="2024" name="Science">
        <title>Giant polyketide synthase enzymes in the biosynthesis of giant marine polyether toxins.</title>
        <authorList>
            <person name="Fallon T.R."/>
            <person name="Shende V.V."/>
            <person name="Wierzbicki I.H."/>
            <person name="Pendleton A.L."/>
            <person name="Watervoot N.F."/>
            <person name="Auber R.P."/>
            <person name="Gonzalez D.J."/>
            <person name="Wisecaver J.H."/>
            <person name="Moore B.S."/>
        </authorList>
    </citation>
    <scope>NUCLEOTIDE SEQUENCE [LARGE SCALE GENOMIC DNA]</scope>
    <source>
        <strain evidence="1 2">12B1</strain>
    </source>
</reference>
<dbReference type="AlphaFoldDB" id="A0AB34JXV2"/>
<keyword evidence="2" id="KW-1185">Reference proteome</keyword>
<evidence type="ECO:0000313" key="1">
    <source>
        <dbReference type="EMBL" id="KAL1526998.1"/>
    </source>
</evidence>
<organism evidence="1 2">
    <name type="scientific">Prymnesium parvum</name>
    <name type="common">Toxic golden alga</name>
    <dbReference type="NCBI Taxonomy" id="97485"/>
    <lineage>
        <taxon>Eukaryota</taxon>
        <taxon>Haptista</taxon>
        <taxon>Haptophyta</taxon>
        <taxon>Prymnesiophyceae</taxon>
        <taxon>Prymnesiales</taxon>
        <taxon>Prymnesiaceae</taxon>
        <taxon>Prymnesium</taxon>
    </lineage>
</organism>
<sequence>MSSPPFRRARSPCVFWSSSSCPPSFLRTTWTKKSGQFFSTQRRSACCSRLLHRLIKEGMSAEPVPDVRALRSRVLSHSAMLPVAFRVLTRANVVVVKARSVKRVNWANCDVGQTCSAQCRHPQWEQQ</sequence>
<name>A0AB34JXV2_PRYPA</name>
<proteinExistence type="predicted"/>
<protein>
    <submittedName>
        <fullName evidence="1">Uncharacterized protein</fullName>
    </submittedName>
</protein>
<dbReference type="PROSITE" id="PS51257">
    <property type="entry name" value="PROKAR_LIPOPROTEIN"/>
    <property type="match status" value="1"/>
</dbReference>
<comment type="caution">
    <text evidence="1">The sequence shown here is derived from an EMBL/GenBank/DDBJ whole genome shotgun (WGS) entry which is preliminary data.</text>
</comment>